<feature type="binding site" description="axial binding residue" evidence="7">
    <location>
        <position position="436"/>
    </location>
    <ligand>
        <name>heme</name>
        <dbReference type="ChEBI" id="CHEBI:30413"/>
    </ligand>
    <ligandPart>
        <name>Fe</name>
        <dbReference type="ChEBI" id="CHEBI:18248"/>
    </ligandPart>
</feature>
<dbReference type="Gene3D" id="1.10.630.10">
    <property type="entry name" value="Cytochrome P450"/>
    <property type="match status" value="1"/>
</dbReference>
<dbReference type="GO" id="GO:0005506">
    <property type="term" value="F:iron ion binding"/>
    <property type="evidence" value="ECO:0007669"/>
    <property type="project" value="InterPro"/>
</dbReference>
<evidence type="ECO:0000256" key="3">
    <source>
        <dbReference type="ARBA" id="ARBA00022723"/>
    </source>
</evidence>
<keyword evidence="3 7" id="KW-0479">Metal-binding</keyword>
<dbReference type="PANTHER" id="PTHR24300:SF403">
    <property type="entry name" value="CYTOCHROME P450 306A1"/>
    <property type="match status" value="1"/>
</dbReference>
<dbReference type="GO" id="GO:0005737">
    <property type="term" value="C:cytoplasm"/>
    <property type="evidence" value="ECO:0007669"/>
    <property type="project" value="TreeGrafter"/>
</dbReference>
<evidence type="ECO:0000313" key="10">
    <source>
        <dbReference type="EMBL" id="KAB7493702.1"/>
    </source>
</evidence>
<dbReference type="Proteomes" id="UP000326759">
    <property type="component" value="Unassembled WGS sequence"/>
</dbReference>
<comment type="cofactor">
    <cofactor evidence="1 7">
        <name>heme</name>
        <dbReference type="ChEBI" id="CHEBI:30413"/>
    </cofactor>
</comment>
<feature type="signal peptide" evidence="9">
    <location>
        <begin position="1"/>
        <end position="17"/>
    </location>
</feature>
<dbReference type="FunFam" id="1.10.630.10:FF:000036">
    <property type="entry name" value="CYtochrome P450 family"/>
    <property type="match status" value="1"/>
</dbReference>
<name>A0A5N5SIK4_9CRUS</name>
<feature type="chain" id="PRO_5024324065" evidence="9">
    <location>
        <begin position="18"/>
        <end position="492"/>
    </location>
</feature>
<dbReference type="AlphaFoldDB" id="A0A5N5SIK4"/>
<keyword evidence="5 7" id="KW-0408">Iron</keyword>
<dbReference type="InterPro" id="IPR017972">
    <property type="entry name" value="Cyt_P450_CS"/>
</dbReference>
<dbReference type="GO" id="GO:0008395">
    <property type="term" value="F:steroid hydroxylase activity"/>
    <property type="evidence" value="ECO:0007669"/>
    <property type="project" value="TreeGrafter"/>
</dbReference>
<evidence type="ECO:0000256" key="9">
    <source>
        <dbReference type="SAM" id="SignalP"/>
    </source>
</evidence>
<dbReference type="Pfam" id="PF00067">
    <property type="entry name" value="p450"/>
    <property type="match status" value="1"/>
</dbReference>
<evidence type="ECO:0000256" key="7">
    <source>
        <dbReference type="PIRSR" id="PIRSR602401-1"/>
    </source>
</evidence>
<comment type="similarity">
    <text evidence="2 8">Belongs to the cytochrome P450 family.</text>
</comment>
<comment type="caution">
    <text evidence="10">The sequence shown here is derived from an EMBL/GenBank/DDBJ whole genome shotgun (WGS) entry which is preliminary data.</text>
</comment>
<dbReference type="PRINTS" id="PR00463">
    <property type="entry name" value="EP450I"/>
</dbReference>
<dbReference type="GO" id="GO:0006082">
    <property type="term" value="P:organic acid metabolic process"/>
    <property type="evidence" value="ECO:0007669"/>
    <property type="project" value="TreeGrafter"/>
</dbReference>
<dbReference type="OrthoDB" id="1055148at2759"/>
<dbReference type="InterPro" id="IPR036396">
    <property type="entry name" value="Cyt_P450_sf"/>
</dbReference>
<dbReference type="GO" id="GO:0016712">
    <property type="term" value="F:oxidoreductase activity, acting on paired donors, with incorporation or reduction of molecular oxygen, reduced flavin or flavoprotein as one donor, and incorporation of one atom of oxygen"/>
    <property type="evidence" value="ECO:0007669"/>
    <property type="project" value="TreeGrafter"/>
</dbReference>
<reference evidence="10 11" key="1">
    <citation type="journal article" date="2019" name="PLoS Biol.">
        <title>Sex chromosomes control vertical transmission of feminizing Wolbachia symbionts in an isopod.</title>
        <authorList>
            <person name="Becking T."/>
            <person name="Chebbi M.A."/>
            <person name="Giraud I."/>
            <person name="Moumen B."/>
            <person name="Laverre T."/>
            <person name="Caubet Y."/>
            <person name="Peccoud J."/>
            <person name="Gilbert C."/>
            <person name="Cordaux R."/>
        </authorList>
    </citation>
    <scope>NUCLEOTIDE SEQUENCE [LARGE SCALE GENOMIC DNA]</scope>
    <source>
        <strain evidence="10">ANa2</strain>
        <tissue evidence="10">Whole body excluding digestive tract and cuticle</tissue>
    </source>
</reference>
<sequence>MLIEIALLGLLIYIVWNAVKKPSDYPPGPLGITNFGHIFFRLSEINLRLEELKKKHGNIISWKIGTRLFVFLCDPKQIKEAFQSQDFADRPDLMMFSLFEGKPKLGIVASNGIHWNNSRRFTLRHLKDLGMGKSKIVSAVQYEASELVKEIKKQAGTPAPLPQALKPAIINVLWQMVASIRHDLDNEEVVLIDKLIQKVMENASLIMMQDFFPWPKNILPESIYNWLVKKHILIEAVSALESSLRKVVNEHIKSLDESNPRDYIDEYLIEMKKQIDNPESTMSIRDLITSIADLFDAGLQTTTATIYWAVFYLASFPEVQKKLHAEIDKEIPKGNLVNADDKKRLPYTEAFLNEVLRFSSLIPLGVFRSVSKDIKFGGYTIPKDAIVGMLAGSIHFDPKYFEFPNEFRPERFINAEGKFESPKEFLMAFGLGKRQCLGEALARMELFIFLTTMLQELQFSVPPNQTIDLKPNPFPAFNPPKFDQNILVTVRK</sequence>
<accession>A0A5N5SIK4</accession>
<dbReference type="PRINTS" id="PR00385">
    <property type="entry name" value="P450"/>
</dbReference>
<dbReference type="InterPro" id="IPR050182">
    <property type="entry name" value="Cytochrome_P450_fam2"/>
</dbReference>
<keyword evidence="11" id="KW-1185">Reference proteome</keyword>
<proteinExistence type="inferred from homology"/>
<gene>
    <name evidence="10" type="ORF">Anas_07067</name>
</gene>
<evidence type="ECO:0000256" key="5">
    <source>
        <dbReference type="ARBA" id="ARBA00023004"/>
    </source>
</evidence>
<evidence type="ECO:0000256" key="8">
    <source>
        <dbReference type="RuleBase" id="RU000461"/>
    </source>
</evidence>
<evidence type="ECO:0000256" key="4">
    <source>
        <dbReference type="ARBA" id="ARBA00023002"/>
    </source>
</evidence>
<keyword evidence="4 8" id="KW-0560">Oxidoreductase</keyword>
<evidence type="ECO:0000256" key="6">
    <source>
        <dbReference type="ARBA" id="ARBA00023033"/>
    </source>
</evidence>
<dbReference type="PANTHER" id="PTHR24300">
    <property type="entry name" value="CYTOCHROME P450 508A4-RELATED"/>
    <property type="match status" value="1"/>
</dbReference>
<dbReference type="EMBL" id="SEYY01025047">
    <property type="protein sequence ID" value="KAB7493702.1"/>
    <property type="molecule type" value="Genomic_DNA"/>
</dbReference>
<dbReference type="GO" id="GO:0006805">
    <property type="term" value="P:xenobiotic metabolic process"/>
    <property type="evidence" value="ECO:0007669"/>
    <property type="project" value="TreeGrafter"/>
</dbReference>
<dbReference type="PROSITE" id="PS00086">
    <property type="entry name" value="CYTOCHROME_P450"/>
    <property type="match status" value="1"/>
</dbReference>
<keyword evidence="6 8" id="KW-0503">Monooxygenase</keyword>
<evidence type="ECO:0000256" key="1">
    <source>
        <dbReference type="ARBA" id="ARBA00001971"/>
    </source>
</evidence>
<dbReference type="InterPro" id="IPR001128">
    <property type="entry name" value="Cyt_P450"/>
</dbReference>
<dbReference type="SUPFAM" id="SSF48264">
    <property type="entry name" value="Cytochrome P450"/>
    <property type="match status" value="1"/>
</dbReference>
<keyword evidence="9" id="KW-0732">Signal</keyword>
<dbReference type="InterPro" id="IPR002401">
    <property type="entry name" value="Cyt_P450_E_grp-I"/>
</dbReference>
<dbReference type="GO" id="GO:0020037">
    <property type="term" value="F:heme binding"/>
    <property type="evidence" value="ECO:0007669"/>
    <property type="project" value="InterPro"/>
</dbReference>
<organism evidence="10 11">
    <name type="scientific">Armadillidium nasatum</name>
    <dbReference type="NCBI Taxonomy" id="96803"/>
    <lineage>
        <taxon>Eukaryota</taxon>
        <taxon>Metazoa</taxon>
        <taxon>Ecdysozoa</taxon>
        <taxon>Arthropoda</taxon>
        <taxon>Crustacea</taxon>
        <taxon>Multicrustacea</taxon>
        <taxon>Malacostraca</taxon>
        <taxon>Eumalacostraca</taxon>
        <taxon>Peracarida</taxon>
        <taxon>Isopoda</taxon>
        <taxon>Oniscidea</taxon>
        <taxon>Crinocheta</taxon>
        <taxon>Armadillidiidae</taxon>
        <taxon>Armadillidium</taxon>
    </lineage>
</organism>
<protein>
    <submittedName>
        <fullName evidence="10">Cytochrome P450 2L1</fullName>
    </submittedName>
</protein>
<keyword evidence="7 8" id="KW-0349">Heme</keyword>
<evidence type="ECO:0000313" key="11">
    <source>
        <dbReference type="Proteomes" id="UP000326759"/>
    </source>
</evidence>
<evidence type="ECO:0000256" key="2">
    <source>
        <dbReference type="ARBA" id="ARBA00010617"/>
    </source>
</evidence>